<sequence length="600" mass="62811">MAETLVKPQEAAANDASQFDAASDMLATRMPNAVKGFGFARPRGVQPLDDDAEIFDRSFKAAQSLKGVVKQGLSNPTSVVKGLSPAFTQQFGHFMSAAGAPGFGVGGGGMAEMVKQIQAAFGELGKNVTLTSPLSSGFVPYDLLAPSRLIYPVYSPLRNKIPRVQGQGTSRRMKVVTGISGSQTGGQGVVDISSSETTNFGTWPNNIPPSGSQTAVDINVPYQFSGLSESLSWLSQFAGQGFEDISALANLILLQEFMLGEEYQILSATPQNLGVPGTPGFSLRTAGSGETPLAASAHFWIAYTAVNYFGETVMGAVSADVGAVANTQVIDVALPAVPGALTYNIYVNNSSAAAPGRAALFQMAANVGGTRFTLQGSVPGSGPTPPATDTGTGKSTRFAGLIPTLSGQAATAGVYPAGWQAGYYQPNLGTHLSINAVNNALQGLWSGTGSFNPGAFRADPSEIIGEGGDLMRLANDVVASGAATNYRLMIDQPEVSGIRAGAAVSEFQNPITRSIIKMLVHPWLTQGTALLMSYSLPFAWSQVSNCFEMTMVQDYLSISWPVIDPTFRYSMFSYGALVASAPQYSGLIQGIEKSDVTPYS</sequence>
<evidence type="ECO:0000313" key="3">
    <source>
        <dbReference type="Proteomes" id="UP001501442"/>
    </source>
</evidence>
<name>A0ABP8UAR5_9ACTN</name>
<accession>A0ABP8UAR5</accession>
<dbReference type="EMBL" id="BAABHK010000004">
    <property type="protein sequence ID" value="GAA4626891.1"/>
    <property type="molecule type" value="Genomic_DNA"/>
</dbReference>
<organism evidence="2 3">
    <name type="scientific">Actinoallomurus vinaceus</name>
    <dbReference type="NCBI Taxonomy" id="1080074"/>
    <lineage>
        <taxon>Bacteria</taxon>
        <taxon>Bacillati</taxon>
        <taxon>Actinomycetota</taxon>
        <taxon>Actinomycetes</taxon>
        <taxon>Streptosporangiales</taxon>
        <taxon>Thermomonosporaceae</taxon>
        <taxon>Actinoallomurus</taxon>
    </lineage>
</organism>
<feature type="region of interest" description="Disordered" evidence="1">
    <location>
        <begin position="375"/>
        <end position="394"/>
    </location>
</feature>
<evidence type="ECO:0000313" key="2">
    <source>
        <dbReference type="EMBL" id="GAA4626891.1"/>
    </source>
</evidence>
<evidence type="ECO:0000256" key="1">
    <source>
        <dbReference type="SAM" id="MobiDB-lite"/>
    </source>
</evidence>
<keyword evidence="3" id="KW-1185">Reference proteome</keyword>
<protein>
    <submittedName>
        <fullName evidence="2">Uncharacterized protein</fullName>
    </submittedName>
</protein>
<dbReference type="Proteomes" id="UP001501442">
    <property type="component" value="Unassembled WGS sequence"/>
</dbReference>
<reference evidence="3" key="1">
    <citation type="journal article" date="2019" name="Int. J. Syst. Evol. Microbiol.">
        <title>The Global Catalogue of Microorganisms (GCM) 10K type strain sequencing project: providing services to taxonomists for standard genome sequencing and annotation.</title>
        <authorList>
            <consortium name="The Broad Institute Genomics Platform"/>
            <consortium name="The Broad Institute Genome Sequencing Center for Infectious Disease"/>
            <person name="Wu L."/>
            <person name="Ma J."/>
        </authorList>
    </citation>
    <scope>NUCLEOTIDE SEQUENCE [LARGE SCALE GENOMIC DNA]</scope>
    <source>
        <strain evidence="3">JCM 17939</strain>
    </source>
</reference>
<proteinExistence type="predicted"/>
<comment type="caution">
    <text evidence="2">The sequence shown here is derived from an EMBL/GenBank/DDBJ whole genome shotgun (WGS) entry which is preliminary data.</text>
</comment>
<dbReference type="RefSeq" id="WP_345432088.1">
    <property type="nucleotide sequence ID" value="NZ_BAABHK010000004.1"/>
</dbReference>
<gene>
    <name evidence="2" type="ORF">GCM10023196_036990</name>
</gene>